<accession>A0A3M7QXF3</accession>
<evidence type="ECO:0000313" key="2">
    <source>
        <dbReference type="Proteomes" id="UP000276133"/>
    </source>
</evidence>
<protein>
    <submittedName>
        <fullName evidence="1">Uncharacterized protein</fullName>
    </submittedName>
</protein>
<evidence type="ECO:0000313" key="1">
    <source>
        <dbReference type="EMBL" id="RNA16050.1"/>
    </source>
</evidence>
<dbReference type="Proteomes" id="UP000276133">
    <property type="component" value="Unassembled WGS sequence"/>
</dbReference>
<organism evidence="1 2">
    <name type="scientific">Brachionus plicatilis</name>
    <name type="common">Marine rotifer</name>
    <name type="synonym">Brachionus muelleri</name>
    <dbReference type="NCBI Taxonomy" id="10195"/>
    <lineage>
        <taxon>Eukaryota</taxon>
        <taxon>Metazoa</taxon>
        <taxon>Spiralia</taxon>
        <taxon>Gnathifera</taxon>
        <taxon>Rotifera</taxon>
        <taxon>Eurotatoria</taxon>
        <taxon>Monogononta</taxon>
        <taxon>Pseudotrocha</taxon>
        <taxon>Ploima</taxon>
        <taxon>Brachionidae</taxon>
        <taxon>Brachionus</taxon>
    </lineage>
</organism>
<gene>
    <name evidence="1" type="ORF">BpHYR1_052419</name>
</gene>
<keyword evidence="2" id="KW-1185">Reference proteome</keyword>
<dbReference type="EMBL" id="REGN01004819">
    <property type="protein sequence ID" value="RNA16050.1"/>
    <property type="molecule type" value="Genomic_DNA"/>
</dbReference>
<reference evidence="1 2" key="1">
    <citation type="journal article" date="2018" name="Sci. Rep.">
        <title>Genomic signatures of local adaptation to the degree of environmental predictability in rotifers.</title>
        <authorList>
            <person name="Franch-Gras L."/>
            <person name="Hahn C."/>
            <person name="Garcia-Roger E.M."/>
            <person name="Carmona M.J."/>
            <person name="Serra M."/>
            <person name="Gomez A."/>
        </authorList>
    </citation>
    <scope>NUCLEOTIDE SEQUENCE [LARGE SCALE GENOMIC DNA]</scope>
    <source>
        <strain evidence="1">HYR1</strain>
    </source>
</reference>
<proteinExistence type="predicted"/>
<dbReference type="AlphaFoldDB" id="A0A3M7QXF3"/>
<sequence>MKNFDWIMLVSVQADSKRAKNFKNRDRDHLFKIKQIMFNKIKFKLFFSCSIGLVVKLSWSLKISASVCSLCFLQSHKTLAFLNSQFSSPKELPFFRIVINLTKKGQKILSNSGRITTQSEKCHDSSCSHIGLIQGINFELSTLSSLISGFSESIFSAPIETLLKFLMNLSLEILSSSIKSMQKSLGYERAVETRLEN</sequence>
<comment type="caution">
    <text evidence="1">The sequence shown here is derived from an EMBL/GenBank/DDBJ whole genome shotgun (WGS) entry which is preliminary data.</text>
</comment>
<name>A0A3M7QXF3_BRAPC</name>